<dbReference type="PRINTS" id="PR00368">
    <property type="entry name" value="FADPNR"/>
</dbReference>
<dbReference type="InterPro" id="IPR023753">
    <property type="entry name" value="FAD/NAD-binding_dom"/>
</dbReference>
<dbReference type="PROSITE" id="PS00076">
    <property type="entry name" value="PYRIDINE_REDOX_1"/>
    <property type="match status" value="1"/>
</dbReference>
<dbReference type="InterPro" id="IPR046952">
    <property type="entry name" value="GSHR/TRXR-like"/>
</dbReference>
<evidence type="ECO:0000256" key="3">
    <source>
        <dbReference type="ARBA" id="ARBA00011738"/>
    </source>
</evidence>
<keyword evidence="4 11" id="KW-0285">Flavoprotein</keyword>
<keyword evidence="6 12" id="KW-0521">NADP</keyword>
<reference evidence="15" key="1">
    <citation type="journal article" date="2021" name="Nat. Commun.">
        <title>Genomic analyses provide insights into spinach domestication and the genetic basis of agronomic traits.</title>
        <authorList>
            <person name="Cai X."/>
            <person name="Sun X."/>
            <person name="Xu C."/>
            <person name="Sun H."/>
            <person name="Wang X."/>
            <person name="Ge C."/>
            <person name="Zhang Z."/>
            <person name="Wang Q."/>
            <person name="Fei Z."/>
            <person name="Jiao C."/>
            <person name="Wang Q."/>
        </authorList>
    </citation>
    <scope>NUCLEOTIDE SEQUENCE [LARGE SCALE GENOMIC DNA]</scope>
    <source>
        <strain evidence="15">cv. Varoflay</strain>
    </source>
</reference>
<comment type="subunit">
    <text evidence="3">Homodimer.</text>
</comment>
<feature type="domain" description="Pyridine nucleotide-disulphide oxidoreductase dimerisation" evidence="13">
    <location>
        <begin position="374"/>
        <end position="482"/>
    </location>
</feature>
<dbReference type="Gene3D" id="3.30.390.30">
    <property type="match status" value="1"/>
</dbReference>
<evidence type="ECO:0000256" key="7">
    <source>
        <dbReference type="ARBA" id="ARBA00023002"/>
    </source>
</evidence>
<name>A0ABM2BJ52_SPIOL</name>
<comment type="catalytic activity">
    <reaction evidence="10 12">
        <text>2 glutathione + NADP(+) = glutathione disulfide + NADPH + H(+)</text>
        <dbReference type="Rhea" id="RHEA:11740"/>
        <dbReference type="ChEBI" id="CHEBI:15378"/>
        <dbReference type="ChEBI" id="CHEBI:57783"/>
        <dbReference type="ChEBI" id="CHEBI:57925"/>
        <dbReference type="ChEBI" id="CHEBI:58297"/>
        <dbReference type="ChEBI" id="CHEBI:58349"/>
        <dbReference type="EC" id="1.8.1.7"/>
    </reaction>
</comment>
<evidence type="ECO:0000256" key="10">
    <source>
        <dbReference type="ARBA" id="ARBA00049142"/>
    </source>
</evidence>
<protein>
    <recommendedName>
        <fullName evidence="12">Glutathione reductase</fullName>
        <shortName evidence="12">GRase</shortName>
        <ecNumber evidence="12">1.8.1.7</ecNumber>
    </recommendedName>
</protein>
<dbReference type="EC" id="1.8.1.7" evidence="12"/>
<dbReference type="PANTHER" id="PTHR42737">
    <property type="entry name" value="GLUTATHIONE REDUCTASE"/>
    <property type="match status" value="1"/>
</dbReference>
<dbReference type="PRINTS" id="PR00411">
    <property type="entry name" value="PNDRDTASEI"/>
</dbReference>
<dbReference type="InterPro" id="IPR016156">
    <property type="entry name" value="FAD/NAD-linked_Rdtase_dimer_sf"/>
</dbReference>
<keyword evidence="7 11" id="KW-0560">Oxidoreductase</keyword>
<evidence type="ECO:0000256" key="2">
    <source>
        <dbReference type="ARBA" id="ARBA00007532"/>
    </source>
</evidence>
<evidence type="ECO:0000259" key="14">
    <source>
        <dbReference type="Pfam" id="PF07992"/>
    </source>
</evidence>
<dbReference type="Pfam" id="PF07992">
    <property type="entry name" value="Pyr_redox_2"/>
    <property type="match status" value="1"/>
</dbReference>
<dbReference type="RefSeq" id="NP_001413417.1">
    <property type="nucleotide sequence ID" value="NM_001426488.1"/>
</dbReference>
<comment type="cofactor">
    <cofactor evidence="1 12">
        <name>FAD</name>
        <dbReference type="ChEBI" id="CHEBI:57692"/>
    </cofactor>
</comment>
<dbReference type="GeneID" id="110804376"/>
<organism evidence="15 16">
    <name type="scientific">Spinacia oleracea</name>
    <name type="common">Spinach</name>
    <dbReference type="NCBI Taxonomy" id="3562"/>
    <lineage>
        <taxon>Eukaryota</taxon>
        <taxon>Viridiplantae</taxon>
        <taxon>Streptophyta</taxon>
        <taxon>Embryophyta</taxon>
        <taxon>Tracheophyta</taxon>
        <taxon>Spermatophyta</taxon>
        <taxon>Magnoliopsida</taxon>
        <taxon>eudicotyledons</taxon>
        <taxon>Gunneridae</taxon>
        <taxon>Pentapetalae</taxon>
        <taxon>Caryophyllales</taxon>
        <taxon>Chenopodiaceae</taxon>
        <taxon>Chenopodioideae</taxon>
        <taxon>Anserineae</taxon>
        <taxon>Spinacia</taxon>
    </lineage>
</organism>
<gene>
    <name evidence="16" type="primary">LOC110804376</name>
    <name evidence="16" type="synonym">GR</name>
    <name evidence="16" type="synonym">GRase</name>
</gene>
<dbReference type="NCBIfam" id="TIGR01424">
    <property type="entry name" value="gluta_reduc_2"/>
    <property type="match status" value="1"/>
</dbReference>
<comment type="similarity">
    <text evidence="2 11">Belongs to the class-I pyridine nucleotide-disulfide oxidoreductase family.</text>
</comment>
<keyword evidence="8" id="KW-1015">Disulfide bond</keyword>
<evidence type="ECO:0000259" key="13">
    <source>
        <dbReference type="Pfam" id="PF02852"/>
    </source>
</evidence>
<evidence type="ECO:0000256" key="5">
    <source>
        <dbReference type="ARBA" id="ARBA00022827"/>
    </source>
</evidence>
<dbReference type="Pfam" id="PF02852">
    <property type="entry name" value="Pyr_redox_dim"/>
    <property type="match status" value="1"/>
</dbReference>
<dbReference type="GO" id="GO:0004362">
    <property type="term" value="F:glutathione-disulfide reductase (NADPH) activity"/>
    <property type="evidence" value="ECO:0007669"/>
    <property type="project" value="UniProtKB-EC"/>
</dbReference>
<evidence type="ECO:0000256" key="4">
    <source>
        <dbReference type="ARBA" id="ARBA00022630"/>
    </source>
</evidence>
<dbReference type="SUPFAM" id="SSF55424">
    <property type="entry name" value="FAD/NAD-linked reductases, dimerisation (C-terminal) domain"/>
    <property type="match status" value="1"/>
</dbReference>
<accession>A0ABM2BJ52</accession>
<dbReference type="InterPro" id="IPR004099">
    <property type="entry name" value="Pyr_nucl-diS_OxRdtase_dimer"/>
</dbReference>
<feature type="domain" description="FAD/NAD(P)-binding" evidence="14">
    <location>
        <begin position="26"/>
        <end position="353"/>
    </location>
</feature>
<dbReference type="PIRSF" id="PIRSF000350">
    <property type="entry name" value="Mercury_reductase_MerA"/>
    <property type="match status" value="1"/>
</dbReference>
<evidence type="ECO:0000256" key="12">
    <source>
        <dbReference type="RuleBase" id="RU365040"/>
    </source>
</evidence>
<dbReference type="NCBIfam" id="NF004776">
    <property type="entry name" value="PRK06116.1"/>
    <property type="match status" value="1"/>
</dbReference>
<keyword evidence="9 11" id="KW-0676">Redox-active center</keyword>
<evidence type="ECO:0000256" key="11">
    <source>
        <dbReference type="RuleBase" id="RU003691"/>
    </source>
</evidence>
<comment type="function">
    <text evidence="12">Catalyzes the reduction of glutathione disulfide (GSSG) to reduced glutathione (GSH).</text>
</comment>
<keyword evidence="15" id="KW-1185">Reference proteome</keyword>
<evidence type="ECO:0000313" key="15">
    <source>
        <dbReference type="Proteomes" id="UP000813463"/>
    </source>
</evidence>
<dbReference type="Gene3D" id="3.50.50.60">
    <property type="entry name" value="FAD/NAD(P)-binding domain"/>
    <property type="match status" value="2"/>
</dbReference>
<proteinExistence type="inferred from homology"/>
<evidence type="ECO:0000313" key="16">
    <source>
        <dbReference type="RefSeq" id="NP_001413417.1"/>
    </source>
</evidence>
<keyword evidence="5 11" id="KW-0274">FAD</keyword>
<evidence type="ECO:0000256" key="8">
    <source>
        <dbReference type="ARBA" id="ARBA00023157"/>
    </source>
</evidence>
<dbReference type="InterPro" id="IPR012999">
    <property type="entry name" value="Pyr_OxRdtase_I_AS"/>
</dbReference>
<dbReference type="PANTHER" id="PTHR42737:SF2">
    <property type="entry name" value="GLUTATHIONE REDUCTASE"/>
    <property type="match status" value="1"/>
</dbReference>
<dbReference type="SUPFAM" id="SSF51905">
    <property type="entry name" value="FAD/NAD(P)-binding domain"/>
    <property type="match status" value="1"/>
</dbReference>
<sequence length="499" mass="53656">MASRKMLIGGEDNHSTVEDDAANYDFDLFVIGAGSGGVRAARFSANLGAKVGICELPFHPISSEVIGGVGGTCVIRGCVPKKILVYGASFGGELEDAKNYGWELNEKIDFNWKKLLQKKTDEIIRLNNIYKRLLSNAGVKLYEGEGKIVGPNEVQVTQLDGTKLSYSAKHILIATGSRAQRPNIPGQELAITSDEALSLEEFPKRVVILGGGYISVEFASIWRGMGADVNLCFRKELPLRGFDDEMRAAVARNLEGRGVNVHPRTTLTELVKTDGGVVARTDHGEEIEADVVLFATGRSPNTKRLNLEALGVELDRTGAVKVDEYSRTSVPSIWAIGDVTNRMNLTPVALMEGTCFAKTVFGGQNSKPDYSNIACAVFSIPPLAVVGLSEEQAIEQASGDILVFTSSFNPMKNTISGRQEKTIMKLVVDAETDKVLGASMCGPDAAEIMQGIAIALKFGATKAQFDSTVGIHPSAAEEFVTMREPSRRVPGAGKPKTNL</sequence>
<dbReference type="Proteomes" id="UP000813463">
    <property type="component" value="Chromosome 5"/>
</dbReference>
<reference evidence="16" key="2">
    <citation type="submission" date="2025-08" db="UniProtKB">
        <authorList>
            <consortium name="RefSeq"/>
        </authorList>
    </citation>
    <scope>IDENTIFICATION</scope>
</reference>
<evidence type="ECO:0000256" key="6">
    <source>
        <dbReference type="ARBA" id="ARBA00022857"/>
    </source>
</evidence>
<evidence type="ECO:0000256" key="1">
    <source>
        <dbReference type="ARBA" id="ARBA00001974"/>
    </source>
</evidence>
<dbReference type="InterPro" id="IPR006324">
    <property type="entry name" value="GSHR"/>
</dbReference>
<evidence type="ECO:0000256" key="9">
    <source>
        <dbReference type="ARBA" id="ARBA00023284"/>
    </source>
</evidence>
<dbReference type="InterPro" id="IPR001100">
    <property type="entry name" value="Pyr_nuc-diS_OxRdtase"/>
</dbReference>
<dbReference type="InterPro" id="IPR036188">
    <property type="entry name" value="FAD/NAD-bd_sf"/>
</dbReference>